<gene>
    <name evidence="1" type="ORF">DNTS_005298</name>
</gene>
<evidence type="ECO:0000313" key="2">
    <source>
        <dbReference type="Proteomes" id="UP000316079"/>
    </source>
</evidence>
<name>A0A553R8W2_9TELE</name>
<dbReference type="STRING" id="623744.A0A553R8W2"/>
<organism evidence="1 2">
    <name type="scientific">Danionella cerebrum</name>
    <dbReference type="NCBI Taxonomy" id="2873325"/>
    <lineage>
        <taxon>Eukaryota</taxon>
        <taxon>Metazoa</taxon>
        <taxon>Chordata</taxon>
        <taxon>Craniata</taxon>
        <taxon>Vertebrata</taxon>
        <taxon>Euteleostomi</taxon>
        <taxon>Actinopterygii</taxon>
        <taxon>Neopterygii</taxon>
        <taxon>Teleostei</taxon>
        <taxon>Ostariophysi</taxon>
        <taxon>Cypriniformes</taxon>
        <taxon>Danionidae</taxon>
        <taxon>Danioninae</taxon>
        <taxon>Danionella</taxon>
    </lineage>
</organism>
<dbReference type="Proteomes" id="UP000316079">
    <property type="component" value="Unassembled WGS sequence"/>
</dbReference>
<proteinExistence type="predicted"/>
<evidence type="ECO:0000313" key="1">
    <source>
        <dbReference type="EMBL" id="TRY98628.1"/>
    </source>
</evidence>
<keyword evidence="2" id="KW-1185">Reference proteome</keyword>
<reference evidence="1 2" key="1">
    <citation type="journal article" date="2019" name="Sci. Data">
        <title>Hybrid genome assembly and annotation of Danionella translucida.</title>
        <authorList>
            <person name="Kadobianskyi M."/>
            <person name="Schulze L."/>
            <person name="Schuelke M."/>
            <person name="Judkewitz B."/>
        </authorList>
    </citation>
    <scope>NUCLEOTIDE SEQUENCE [LARGE SCALE GENOMIC DNA]</scope>
    <source>
        <strain evidence="1 2">Bolton</strain>
    </source>
</reference>
<accession>A0A553R8W2</accession>
<protein>
    <submittedName>
        <fullName evidence="1">Uncharacterized protein</fullName>
    </submittedName>
</protein>
<dbReference type="EMBL" id="SRMA01025157">
    <property type="protein sequence ID" value="TRY98628.1"/>
    <property type="molecule type" value="Genomic_DNA"/>
</dbReference>
<sequence>MQMSGNYRTRSFKDTLITVAELVGRECQSLSSRCWFSGQTRTEQQLLSGRISPDDSGTLLAFRIDGKGRNTVRLPVALYPSAALNRSEESVFAGNQTASVGDCKLTQPPLRFGAAMGAFGAILRSLQCLGLYIQLSGSLGKAGGDDAENHISNNGKLYGPVRAVPNRSCSRPLDASVYCFVYAEETAAVAHTNQHQARGHTHASFLQPSLRTMAPGIARRSFSRRWDLRRETCLVFEDAGSCRVSS</sequence>
<dbReference type="AlphaFoldDB" id="A0A553R8W2"/>
<comment type="caution">
    <text evidence="1">The sequence shown here is derived from an EMBL/GenBank/DDBJ whole genome shotgun (WGS) entry which is preliminary data.</text>
</comment>